<dbReference type="PANTHER" id="PTHR12860">
    <property type="entry name" value="SIGNAL RECOGNITION PARTICLE 68 KDA PROTEIN"/>
    <property type="match status" value="1"/>
</dbReference>
<keyword evidence="8" id="KW-0687">Ribonucleoprotein</keyword>
<keyword evidence="6" id="KW-0733">Signal recognition particle</keyword>
<evidence type="ECO:0000256" key="6">
    <source>
        <dbReference type="ARBA" id="ARBA00023135"/>
    </source>
</evidence>
<dbReference type="Gene3D" id="1.10.3450.40">
    <property type="entry name" value="Signal recognition particle, SRP68 subunit, RNA-binding domain"/>
    <property type="match status" value="1"/>
</dbReference>
<reference evidence="11" key="1">
    <citation type="submission" date="2025-08" db="UniProtKB">
        <authorList>
            <consortium name="RefSeq"/>
        </authorList>
    </citation>
    <scope>IDENTIFICATION</scope>
    <source>
        <tissue evidence="11">Muscle</tissue>
    </source>
</reference>
<keyword evidence="10" id="KW-1185">Reference proteome</keyword>
<evidence type="ECO:0000256" key="7">
    <source>
        <dbReference type="ARBA" id="ARBA00023242"/>
    </source>
</evidence>
<organism evidence="10 11">
    <name type="scientific">Limulus polyphemus</name>
    <name type="common">Atlantic horseshoe crab</name>
    <dbReference type="NCBI Taxonomy" id="6850"/>
    <lineage>
        <taxon>Eukaryota</taxon>
        <taxon>Metazoa</taxon>
        <taxon>Ecdysozoa</taxon>
        <taxon>Arthropoda</taxon>
        <taxon>Chelicerata</taxon>
        <taxon>Merostomata</taxon>
        <taxon>Xiphosura</taxon>
        <taxon>Limulidae</taxon>
        <taxon>Limulus</taxon>
    </lineage>
</organism>
<sequence length="162" mass="19040">MAAGDESSNAVENENVDEKIVDPAVHKKTFTSYCSKRIRRIRKSLHFVQGTKHRFQPKKITEDILTDVRYLYLSLMMTERAWAYAMQLKQEANTEQRKRFHLVSRLQKAVKHAEELEQLCSGPKCDARTKLEAQAYTAWIRGSLNFELQQWQPAMEYFRKAQ</sequence>
<keyword evidence="5" id="KW-0694">RNA-binding</keyword>
<accession>A0ABM1BY98</accession>
<evidence type="ECO:0000256" key="1">
    <source>
        <dbReference type="ARBA" id="ARBA00004496"/>
    </source>
</evidence>
<evidence type="ECO:0000256" key="4">
    <source>
        <dbReference type="ARBA" id="ARBA00022490"/>
    </source>
</evidence>
<name>A0ABM1BY98_LIMPO</name>
<evidence type="ECO:0000256" key="9">
    <source>
        <dbReference type="ARBA" id="ARBA00029498"/>
    </source>
</evidence>
<dbReference type="Pfam" id="PF16969">
    <property type="entry name" value="SRP68"/>
    <property type="match status" value="1"/>
</dbReference>
<dbReference type="InterPro" id="IPR026258">
    <property type="entry name" value="SRP68"/>
</dbReference>
<evidence type="ECO:0000313" key="10">
    <source>
        <dbReference type="Proteomes" id="UP000694941"/>
    </source>
</evidence>
<proteinExistence type="inferred from homology"/>
<keyword evidence="4" id="KW-0963">Cytoplasm</keyword>
<evidence type="ECO:0000256" key="2">
    <source>
        <dbReference type="ARBA" id="ARBA00004604"/>
    </source>
</evidence>
<dbReference type="InterPro" id="IPR034652">
    <property type="entry name" value="SRP68-RBD"/>
</dbReference>
<dbReference type="InterPro" id="IPR038253">
    <property type="entry name" value="SRP68_N_sf"/>
</dbReference>
<comment type="similarity">
    <text evidence="3">Belongs to the SRP68 family.</text>
</comment>
<dbReference type="RefSeq" id="XP_013790970.2">
    <property type="nucleotide sequence ID" value="XM_013935516.2"/>
</dbReference>
<evidence type="ECO:0000256" key="5">
    <source>
        <dbReference type="ARBA" id="ARBA00022884"/>
    </source>
</evidence>
<comment type="subcellular location">
    <subcellularLocation>
        <location evidence="1">Cytoplasm</location>
    </subcellularLocation>
    <subcellularLocation>
        <location evidence="2">Nucleus</location>
        <location evidence="2">Nucleolus</location>
    </subcellularLocation>
</comment>
<dbReference type="CDD" id="cd15481">
    <property type="entry name" value="SRP68-RBD"/>
    <property type="match status" value="1"/>
</dbReference>
<dbReference type="Proteomes" id="UP000694941">
    <property type="component" value="Unplaced"/>
</dbReference>
<protein>
    <recommendedName>
        <fullName evidence="9">Signal recognition particle subunit SRP68</fullName>
    </recommendedName>
</protein>
<evidence type="ECO:0000256" key="3">
    <source>
        <dbReference type="ARBA" id="ARBA00009352"/>
    </source>
</evidence>
<evidence type="ECO:0000313" key="11">
    <source>
        <dbReference type="RefSeq" id="XP_013790970.2"/>
    </source>
</evidence>
<gene>
    <name evidence="11" type="primary">LOC106474827</name>
</gene>
<dbReference type="GeneID" id="106474827"/>
<keyword evidence="7" id="KW-0539">Nucleus</keyword>
<dbReference type="PANTHER" id="PTHR12860:SF0">
    <property type="entry name" value="SIGNAL RECOGNITION PARTICLE SUBUNIT SRP68"/>
    <property type="match status" value="1"/>
</dbReference>
<evidence type="ECO:0000256" key="8">
    <source>
        <dbReference type="ARBA" id="ARBA00023274"/>
    </source>
</evidence>